<evidence type="ECO:0000256" key="2">
    <source>
        <dbReference type="SAM" id="Phobius"/>
    </source>
</evidence>
<accession>A0ABW5DE43</accession>
<dbReference type="InterPro" id="IPR050696">
    <property type="entry name" value="FtsA/MreB"/>
</dbReference>
<keyword evidence="2" id="KW-1133">Transmembrane helix</keyword>
<gene>
    <name evidence="3" type="ORF">ACFSSA_14640</name>
</gene>
<name>A0ABW5DE43_9BACT</name>
<reference evidence="4" key="1">
    <citation type="journal article" date="2019" name="Int. J. Syst. Evol. Microbiol.">
        <title>The Global Catalogue of Microorganisms (GCM) 10K type strain sequencing project: providing services to taxonomists for standard genome sequencing and annotation.</title>
        <authorList>
            <consortium name="The Broad Institute Genomics Platform"/>
            <consortium name="The Broad Institute Genome Sequencing Center for Infectious Disease"/>
            <person name="Wu L."/>
            <person name="Ma J."/>
        </authorList>
    </citation>
    <scope>NUCLEOTIDE SEQUENCE [LARGE SCALE GENOMIC DNA]</scope>
    <source>
        <strain evidence="4">CGMCC 4.7106</strain>
    </source>
</reference>
<organism evidence="3 4">
    <name type="scientific">Luteolibacter algae</name>
    <dbReference type="NCBI Taxonomy" id="454151"/>
    <lineage>
        <taxon>Bacteria</taxon>
        <taxon>Pseudomonadati</taxon>
        <taxon>Verrucomicrobiota</taxon>
        <taxon>Verrucomicrobiia</taxon>
        <taxon>Verrucomicrobiales</taxon>
        <taxon>Verrucomicrobiaceae</taxon>
        <taxon>Luteolibacter</taxon>
    </lineage>
</organism>
<dbReference type="CDD" id="cd24049">
    <property type="entry name" value="ASKHA_NBD_PilM"/>
    <property type="match status" value="1"/>
</dbReference>
<dbReference type="InterPro" id="IPR005883">
    <property type="entry name" value="PilM"/>
</dbReference>
<dbReference type="PANTHER" id="PTHR32432:SF3">
    <property type="entry name" value="ETHANOLAMINE UTILIZATION PROTEIN EUTJ"/>
    <property type="match status" value="1"/>
</dbReference>
<dbReference type="NCBIfam" id="TIGR01175">
    <property type="entry name" value="pilM"/>
    <property type="match status" value="1"/>
</dbReference>
<evidence type="ECO:0000313" key="3">
    <source>
        <dbReference type="EMBL" id="MFD2257916.1"/>
    </source>
</evidence>
<dbReference type="RefSeq" id="WP_386821318.1">
    <property type="nucleotide sequence ID" value="NZ_JBHUIT010000034.1"/>
</dbReference>
<keyword evidence="2" id="KW-0812">Transmembrane</keyword>
<evidence type="ECO:0000256" key="1">
    <source>
        <dbReference type="SAM" id="MobiDB-lite"/>
    </source>
</evidence>
<dbReference type="InterPro" id="IPR054809">
    <property type="entry name" value="Amuc_1101-like"/>
</dbReference>
<dbReference type="SUPFAM" id="SSF53067">
    <property type="entry name" value="Actin-like ATPase domain"/>
    <property type="match status" value="2"/>
</dbReference>
<dbReference type="EMBL" id="JBHUIT010000034">
    <property type="protein sequence ID" value="MFD2257916.1"/>
    <property type="molecule type" value="Genomic_DNA"/>
</dbReference>
<dbReference type="Gene3D" id="3.30.420.40">
    <property type="match status" value="2"/>
</dbReference>
<feature type="region of interest" description="Disordered" evidence="1">
    <location>
        <begin position="500"/>
        <end position="532"/>
    </location>
</feature>
<sequence length="617" mass="66904">MADSQTTVALNIGSQRIGLAVFETSKNGKLILKGYESESINADPAFEASRDAQVRVAVDDLVKKLKVSKSKVRYAISGQTVFTRFVKLPPLQDDNIEQLVTFEAQQHVPFPINEVVWDYELIEGEGEKEVVIVAIKADALDEINKSVNDSSLATAEVDVAPMALYNAFRATYGAPEESTLIIDVGAKTSNLLYVEGNRFFTRSIAIGGASVTAAIAKEYNISFADAEHQKVTNGLVALGGGHTENLDESVAALAMVIRNALTRLPSEIARTTNYYRSQHGGSAPRKVLLAGGGANLPYTLEFFTEKLNLPVEFFNPLGQVTIGKNVDTELLQREAHTMGELIGLGLRGSGKSTINIDLVPEAVEVSRAADRRKPFLIGAAVLLVSGFAAWAAFQNVAASKAEDRRRTMAETEESLAPFETEIRGLLKKEEALNNVANSYTNIEADHAYWFNLLSELRGAFASDSVWITNMEPVYSYETFSGKSPKTVVKPVVNADFASEQAGNKGSIAQPAKVENNQGGGRRNNRNQPQAAPVGSATAILVKGFWRENAQSQGVVSNLLKKLRGNSEVFNFQTKDDKGKEVTLSDEQLLKISSVGQDGDLGFPFELILPLARPVSVK</sequence>
<dbReference type="NCBIfam" id="NF045709">
    <property type="entry name" value="Amuc_1101_fam"/>
    <property type="match status" value="1"/>
</dbReference>
<proteinExistence type="predicted"/>
<dbReference type="Proteomes" id="UP001597375">
    <property type="component" value="Unassembled WGS sequence"/>
</dbReference>
<keyword evidence="2" id="KW-0472">Membrane</keyword>
<dbReference type="InterPro" id="IPR043129">
    <property type="entry name" value="ATPase_NBD"/>
</dbReference>
<comment type="caution">
    <text evidence="3">The sequence shown here is derived from an EMBL/GenBank/DDBJ whole genome shotgun (WGS) entry which is preliminary data.</text>
</comment>
<evidence type="ECO:0000313" key="4">
    <source>
        <dbReference type="Proteomes" id="UP001597375"/>
    </source>
</evidence>
<keyword evidence="4" id="KW-1185">Reference proteome</keyword>
<feature type="transmembrane region" description="Helical" evidence="2">
    <location>
        <begin position="375"/>
        <end position="398"/>
    </location>
</feature>
<dbReference type="Pfam" id="PF11104">
    <property type="entry name" value="PilM_2"/>
    <property type="match status" value="1"/>
</dbReference>
<protein>
    <submittedName>
        <fullName evidence="3">Amuc_1101 family PilM-like pilus complex protein</fullName>
    </submittedName>
</protein>
<dbReference type="PANTHER" id="PTHR32432">
    <property type="entry name" value="CELL DIVISION PROTEIN FTSA-RELATED"/>
    <property type="match status" value="1"/>
</dbReference>
<dbReference type="Gene3D" id="3.30.1490.300">
    <property type="match status" value="1"/>
</dbReference>